<feature type="compositionally biased region" description="Polar residues" evidence="4">
    <location>
        <begin position="1178"/>
        <end position="1199"/>
    </location>
</feature>
<feature type="region of interest" description="Disordered" evidence="4">
    <location>
        <begin position="840"/>
        <end position="890"/>
    </location>
</feature>
<keyword evidence="1" id="KW-0479">Metal-binding</keyword>
<feature type="region of interest" description="Disordered" evidence="4">
    <location>
        <begin position="778"/>
        <end position="807"/>
    </location>
</feature>
<feature type="compositionally biased region" description="Polar residues" evidence="4">
    <location>
        <begin position="980"/>
        <end position="1024"/>
    </location>
</feature>
<sequence>MPRQTSKAKESTPQTKDKALPPATPNPPLSPLIQSLRRDWRWASISQFLWTFGQAAGLSSWDIDLFEADLDSPEPDVLVPETVVKFLYTLTYDKTVNRNNLERKLQTEYISRSPKQNPFGTDLKREPRPWAELGLGEKVDALYRVCEWQWANPQRFRALLGDDEPTAWRVEPIGWDKDENCYWLFDDNRLWVQHPAPKPPKPPPKPKTNSKKAKQAARAKNKAAGTTASSARKTQEKKPKTVAAEPMDEDQPESSTARRSGRGRAASPSLDVIQKLIAEEKGLRSTRKRSRDEATSDRMREEAESTPTKRLRDRSGKAAPAGLSFSTPTKVAGPANGSPASGSRSTRRTRATEEVWQPIPEEWLTPSKTRGSTTNQKTPSRPVNGKNQSMGKGKEKEKPKVKTGLESDSDSELSELSDEEQDKAEVVQAAPISTRATSSDLSPDPDQEDEGVHKGSSRQSTPLSEPEGEPEGGSRPGGPAEQNEGQPETPKDMEQADEPMEGVEAEQSTRRSATPIKISDESTGEKVASPEIEMAPPNGKTDEPEMADEKMDVDEKVGDAVDVTAPMNTAETGETASSGEGQQQAEGHKTLPPKGDVTDGADAIAQEGPAKVEEEPLKQTDEEAEGSSKKEDQAGTGAIPDNANAPEQKAEPEAMKEEVVEEEEEEITDEVMLAARKALNPGFLEWECVCATRWDWENWPEQFAGSRHPDEKAFYAHLVENTRPAVLVHLREKEIQRAKEEAVRNRKRSSRIAMRELEKEEAAKMEEVRRDLERRMQKVRDEEAKEAAAEADRLAKEREREDRLKDREERLKQREEAIAQRAIEEIRAKEEAERAREIRAQKRLAGESAATESRSGTPEGKANKGKGKKTEPQTLPTEEADNDEEEEDEDEEPWELACEICKQHGWNVDDGRNICCCESCGRWQHTDCHDKHDEDKGNKRRNWNRVTFYCGDCRRRKARERHSARKAAQNSPAQAGPEQASPTLRFSIPQQFSPTANRSQPRSTSQNNGQVPSLVHPSQAQASGSRPRLSPQKMAARPTLGPVSQTRPSVSPVGHMSNGYHHHQAVNGHGGQAPVQRSGPQPEVPHYGRDPRAKGTAPARPAAYQHHGSQNQSPVIHHAGYPPRQGNAYVASPQGTSMRSPPAPHAPQLYLQSGQPVYRQQIQPGHVQASQSGYQQIPLANQGNSSTPARNHPSQSPIQHASRPVQAAPTPQMMYVASPPGAVRYVQGQPYYPAQAPMTSDLRYSELPNGGAAGHFQQPARPPPNGQTVPPRPMYNGYAPSQVDSQRYMQQQGQPYLDPRAQQQQQSLHARPPAPPQPR</sequence>
<feature type="compositionally biased region" description="Pro residues" evidence="4">
    <location>
        <begin position="1260"/>
        <end position="1273"/>
    </location>
</feature>
<keyword evidence="3" id="KW-0862">Zinc</keyword>
<name>A0A8K0JHW6_9TREE</name>
<feature type="compositionally biased region" description="Basic residues" evidence="4">
    <location>
        <begin position="208"/>
        <end position="221"/>
    </location>
</feature>
<dbReference type="InterPro" id="IPR013083">
    <property type="entry name" value="Znf_RING/FYVE/PHD"/>
</dbReference>
<feature type="region of interest" description="Disordered" evidence="4">
    <location>
        <begin position="1"/>
        <end position="31"/>
    </location>
</feature>
<feature type="compositionally biased region" description="Basic and acidic residues" evidence="4">
    <location>
        <begin position="7"/>
        <end position="19"/>
    </location>
</feature>
<feature type="compositionally biased region" description="Basic and acidic residues" evidence="4">
    <location>
        <begin position="290"/>
        <end position="303"/>
    </location>
</feature>
<dbReference type="GO" id="GO:0008270">
    <property type="term" value="F:zinc ion binding"/>
    <property type="evidence" value="ECO:0007669"/>
    <property type="project" value="UniProtKB-KW"/>
</dbReference>
<feature type="compositionally biased region" description="Acidic residues" evidence="4">
    <location>
        <begin position="878"/>
        <end position="890"/>
    </location>
</feature>
<feature type="compositionally biased region" description="Basic and acidic residues" evidence="4">
    <location>
        <begin position="610"/>
        <end position="633"/>
    </location>
</feature>
<evidence type="ECO:0000256" key="3">
    <source>
        <dbReference type="ARBA" id="ARBA00022833"/>
    </source>
</evidence>
<accession>A0A8K0JHW6</accession>
<evidence type="ECO:0008006" key="7">
    <source>
        <dbReference type="Google" id="ProtNLM"/>
    </source>
</evidence>
<feature type="compositionally biased region" description="Polar residues" evidence="4">
    <location>
        <begin position="366"/>
        <end position="390"/>
    </location>
</feature>
<feature type="compositionally biased region" description="Acidic residues" evidence="4">
    <location>
        <begin position="407"/>
        <end position="422"/>
    </location>
</feature>
<keyword evidence="6" id="KW-1185">Reference proteome</keyword>
<dbReference type="SUPFAM" id="SSF57903">
    <property type="entry name" value="FYVE/PHD zinc finger"/>
    <property type="match status" value="1"/>
</dbReference>
<evidence type="ECO:0000256" key="1">
    <source>
        <dbReference type="ARBA" id="ARBA00022723"/>
    </source>
</evidence>
<feature type="compositionally biased region" description="Basic and acidic residues" evidence="4">
    <location>
        <begin position="648"/>
        <end position="658"/>
    </location>
</feature>
<feature type="compositionally biased region" description="Acidic residues" evidence="4">
    <location>
        <begin position="495"/>
        <end position="504"/>
    </location>
</feature>
<evidence type="ECO:0000313" key="6">
    <source>
        <dbReference type="Proteomes" id="UP000812966"/>
    </source>
</evidence>
<feature type="compositionally biased region" description="Basic and acidic residues" evidence="4">
    <location>
        <begin position="392"/>
        <end position="405"/>
    </location>
</feature>
<feature type="compositionally biased region" description="Basic and acidic residues" evidence="4">
    <location>
        <begin position="540"/>
        <end position="559"/>
    </location>
</feature>
<feature type="compositionally biased region" description="Polar residues" evidence="4">
    <location>
        <begin position="566"/>
        <end position="585"/>
    </location>
</feature>
<dbReference type="PROSITE" id="PS01359">
    <property type="entry name" value="ZF_PHD_1"/>
    <property type="match status" value="1"/>
</dbReference>
<evidence type="ECO:0000256" key="4">
    <source>
        <dbReference type="SAM" id="MobiDB-lite"/>
    </source>
</evidence>
<dbReference type="GO" id="GO:0006355">
    <property type="term" value="P:regulation of DNA-templated transcription"/>
    <property type="evidence" value="ECO:0007669"/>
    <property type="project" value="InterPro"/>
</dbReference>
<dbReference type="CDD" id="cd15489">
    <property type="entry name" value="PHD_SF"/>
    <property type="match status" value="1"/>
</dbReference>
<feature type="compositionally biased region" description="Polar residues" evidence="4">
    <location>
        <begin position="1282"/>
        <end position="1294"/>
    </location>
</feature>
<feature type="compositionally biased region" description="Low complexity" evidence="4">
    <location>
        <begin position="254"/>
        <end position="267"/>
    </location>
</feature>
<proteinExistence type="predicted"/>
<dbReference type="InterPro" id="IPR019786">
    <property type="entry name" value="Zinc_finger_PHD-type_CS"/>
</dbReference>
<keyword evidence="2" id="KW-0863">Zinc-finger</keyword>
<dbReference type="InterPro" id="IPR028938">
    <property type="entry name" value="Rsf1-like"/>
</dbReference>
<evidence type="ECO:0000313" key="5">
    <source>
        <dbReference type="EMBL" id="KAG7529505.1"/>
    </source>
</evidence>
<dbReference type="Proteomes" id="UP000812966">
    <property type="component" value="Unassembled WGS sequence"/>
</dbReference>
<dbReference type="PANTHER" id="PTHR14296:SF3">
    <property type="entry name" value="DIKAR, ISOFORM F"/>
    <property type="match status" value="1"/>
</dbReference>
<comment type="caution">
    <text evidence="5">The sequence shown here is derived from an EMBL/GenBank/DDBJ whole genome shotgun (WGS) entry which is preliminary data.</text>
</comment>
<dbReference type="PANTHER" id="PTHR14296">
    <property type="entry name" value="REMODELING AND SPACING FACTOR 1"/>
    <property type="match status" value="1"/>
</dbReference>
<feature type="region of interest" description="Disordered" evidence="4">
    <location>
        <begin position="961"/>
        <end position="1149"/>
    </location>
</feature>
<dbReference type="InterPro" id="IPR011011">
    <property type="entry name" value="Znf_FYVE_PHD"/>
</dbReference>
<feature type="compositionally biased region" description="Pro residues" evidence="4">
    <location>
        <begin position="196"/>
        <end position="206"/>
    </location>
</feature>
<feature type="region of interest" description="Disordered" evidence="4">
    <location>
        <begin position="193"/>
        <end position="667"/>
    </location>
</feature>
<reference evidence="5" key="1">
    <citation type="submission" date="2020-04" db="EMBL/GenBank/DDBJ databases">
        <title>Analysis of mating type loci in Filobasidium floriforme.</title>
        <authorList>
            <person name="Nowrousian M."/>
        </authorList>
    </citation>
    <scope>NUCLEOTIDE SEQUENCE</scope>
    <source>
        <strain evidence="5">CBS 6242</strain>
    </source>
</reference>
<evidence type="ECO:0000256" key="2">
    <source>
        <dbReference type="ARBA" id="ARBA00022771"/>
    </source>
</evidence>
<gene>
    <name evidence="5" type="ORF">FFLO_05612</name>
</gene>
<protein>
    <recommendedName>
        <fullName evidence="7">PHD-type domain-containing protein</fullName>
    </recommendedName>
</protein>
<dbReference type="Gene3D" id="3.30.40.10">
    <property type="entry name" value="Zinc/RING finger domain, C3HC4 (zinc finger)"/>
    <property type="match status" value="1"/>
</dbReference>
<dbReference type="EMBL" id="JABELV010000147">
    <property type="protein sequence ID" value="KAG7529505.1"/>
    <property type="molecule type" value="Genomic_DNA"/>
</dbReference>
<organism evidence="5 6">
    <name type="scientific">Filobasidium floriforme</name>
    <dbReference type="NCBI Taxonomy" id="5210"/>
    <lineage>
        <taxon>Eukaryota</taxon>
        <taxon>Fungi</taxon>
        <taxon>Dikarya</taxon>
        <taxon>Basidiomycota</taxon>
        <taxon>Agaricomycotina</taxon>
        <taxon>Tremellomycetes</taxon>
        <taxon>Filobasidiales</taxon>
        <taxon>Filobasidiaceae</taxon>
        <taxon>Filobasidium</taxon>
    </lineage>
</organism>
<feature type="region of interest" description="Disordered" evidence="4">
    <location>
        <begin position="1242"/>
        <end position="1319"/>
    </location>
</feature>
<feature type="region of interest" description="Disordered" evidence="4">
    <location>
        <begin position="1178"/>
        <end position="1209"/>
    </location>
</feature>
<dbReference type="GO" id="GO:0031213">
    <property type="term" value="C:RSF complex"/>
    <property type="evidence" value="ECO:0007669"/>
    <property type="project" value="InterPro"/>
</dbReference>